<dbReference type="AlphaFoldDB" id="A0A8X6QU27"/>
<evidence type="ECO:0000256" key="1">
    <source>
        <dbReference type="SAM" id="MobiDB-lite"/>
    </source>
</evidence>
<dbReference type="EMBL" id="BMAW01130789">
    <property type="protein sequence ID" value="GFU36524.1"/>
    <property type="molecule type" value="Genomic_DNA"/>
</dbReference>
<evidence type="ECO:0000313" key="2">
    <source>
        <dbReference type="EMBL" id="GFU36524.1"/>
    </source>
</evidence>
<gene>
    <name evidence="2" type="ORF">NPIL_523021</name>
</gene>
<name>A0A8X6QU27_NEPPI</name>
<evidence type="ECO:0000313" key="3">
    <source>
        <dbReference type="Proteomes" id="UP000887013"/>
    </source>
</evidence>
<accession>A0A8X6QU27</accession>
<organism evidence="2 3">
    <name type="scientific">Nephila pilipes</name>
    <name type="common">Giant wood spider</name>
    <name type="synonym">Nephila maculata</name>
    <dbReference type="NCBI Taxonomy" id="299642"/>
    <lineage>
        <taxon>Eukaryota</taxon>
        <taxon>Metazoa</taxon>
        <taxon>Ecdysozoa</taxon>
        <taxon>Arthropoda</taxon>
        <taxon>Chelicerata</taxon>
        <taxon>Arachnida</taxon>
        <taxon>Araneae</taxon>
        <taxon>Araneomorphae</taxon>
        <taxon>Entelegynae</taxon>
        <taxon>Araneoidea</taxon>
        <taxon>Nephilidae</taxon>
        <taxon>Nephila</taxon>
    </lineage>
</organism>
<feature type="region of interest" description="Disordered" evidence="1">
    <location>
        <begin position="1"/>
        <end position="26"/>
    </location>
</feature>
<keyword evidence="3" id="KW-1185">Reference proteome</keyword>
<comment type="caution">
    <text evidence="2">The sequence shown here is derived from an EMBL/GenBank/DDBJ whole genome shotgun (WGS) entry which is preliminary data.</text>
</comment>
<reference evidence="2" key="1">
    <citation type="submission" date="2020-08" db="EMBL/GenBank/DDBJ databases">
        <title>Multicomponent nature underlies the extraordinary mechanical properties of spider dragline silk.</title>
        <authorList>
            <person name="Kono N."/>
            <person name="Nakamura H."/>
            <person name="Mori M."/>
            <person name="Yoshida Y."/>
            <person name="Ohtoshi R."/>
            <person name="Malay A.D."/>
            <person name="Moran D.A.P."/>
            <person name="Tomita M."/>
            <person name="Numata K."/>
            <person name="Arakawa K."/>
        </authorList>
    </citation>
    <scope>NUCLEOTIDE SEQUENCE</scope>
</reference>
<dbReference type="Proteomes" id="UP000887013">
    <property type="component" value="Unassembled WGS sequence"/>
</dbReference>
<protein>
    <submittedName>
        <fullName evidence="2">Uncharacterized protein</fullName>
    </submittedName>
</protein>
<proteinExistence type="predicted"/>
<sequence>MSPLPSAKSANRNLGAAEEDRNQRTNDKALLMEGMRRGLNHRSNFPTRTAVLLEKENSHRLATMTGKNSINPRPPIWLNEIPVLNGANISGKLLTGRCENLPSGLTCIDNLLGWTVKRKTDKWDSKDLHGEIIPYTHLPNVPVDPDLRSTTPFDLLPRRRFSVDHSTVNGRVLKTSFWGNVRSVSFWSNIQSSTEYSSRNFIRTSKIFEESFHMDNSLVSFNHIEETEESFHMDNSLVSFNHIEETEEFIHEAKKSLTTAHFNFRCWQSKMNTTDFQSRGCSFE</sequence>